<dbReference type="Proteomes" id="UP000245910">
    <property type="component" value="Chromosome IIII"/>
</dbReference>
<protein>
    <submittedName>
        <fullName evidence="1">Uncharacterized protein</fullName>
    </submittedName>
</protein>
<keyword evidence="2" id="KW-1185">Reference proteome</keyword>
<proteinExistence type="predicted"/>
<name>A0A2L2T0Y4_9HYPO</name>
<dbReference type="EMBL" id="LN649232">
    <property type="protein sequence ID" value="CEI39643.1"/>
    <property type="molecule type" value="Genomic_DNA"/>
</dbReference>
<reference evidence="2" key="1">
    <citation type="submission" date="2014-10" db="EMBL/GenBank/DDBJ databases">
        <authorList>
            <person name="King R."/>
        </authorList>
    </citation>
    <scope>NUCLEOTIDE SEQUENCE [LARGE SCALE GENOMIC DNA]</scope>
    <source>
        <strain evidence="2">A3/5</strain>
    </source>
</reference>
<evidence type="ECO:0000313" key="2">
    <source>
        <dbReference type="Proteomes" id="UP000245910"/>
    </source>
</evidence>
<organism evidence="1 2">
    <name type="scientific">Fusarium venenatum</name>
    <dbReference type="NCBI Taxonomy" id="56646"/>
    <lineage>
        <taxon>Eukaryota</taxon>
        <taxon>Fungi</taxon>
        <taxon>Dikarya</taxon>
        <taxon>Ascomycota</taxon>
        <taxon>Pezizomycotina</taxon>
        <taxon>Sordariomycetes</taxon>
        <taxon>Hypocreomycetidae</taxon>
        <taxon>Hypocreales</taxon>
        <taxon>Nectriaceae</taxon>
        <taxon>Fusarium</taxon>
    </lineage>
</organism>
<evidence type="ECO:0000313" key="1">
    <source>
        <dbReference type="EMBL" id="CEI39643.1"/>
    </source>
</evidence>
<sequence length="77" mass="8711">MPFGKGSFRTADSARKPSTPVQWRGPVIAGHMLLSRYTRLSRLQIRYPRHLTFVKIDDACARSIVLLLLSKGLWANS</sequence>
<accession>A0A2L2T0Y4</accession>
<dbReference type="AlphaFoldDB" id="A0A2L2T0Y4"/>